<dbReference type="InterPro" id="IPR029063">
    <property type="entry name" value="SAM-dependent_MTases_sf"/>
</dbReference>
<keyword evidence="1 6" id="KW-0489">Methyltransferase</keyword>
<dbReference type="GO" id="GO:0160107">
    <property type="term" value="F:tRNA (adenine(58)-N1)-methyltransferase activity"/>
    <property type="evidence" value="ECO:0007669"/>
    <property type="project" value="InterPro"/>
</dbReference>
<evidence type="ECO:0000259" key="5">
    <source>
        <dbReference type="Pfam" id="PF08704"/>
    </source>
</evidence>
<dbReference type="SUPFAM" id="SSF53335">
    <property type="entry name" value="S-adenosyl-L-methionine-dependent methyltransferases"/>
    <property type="match status" value="1"/>
</dbReference>
<organism evidence="6">
    <name type="scientific">mine drainage metagenome</name>
    <dbReference type="NCBI Taxonomy" id="410659"/>
    <lineage>
        <taxon>unclassified sequences</taxon>
        <taxon>metagenomes</taxon>
        <taxon>ecological metagenomes</taxon>
    </lineage>
</organism>
<keyword evidence="3" id="KW-0949">S-adenosyl-L-methionine</keyword>
<dbReference type="PIRSF" id="PIRSF017269">
    <property type="entry name" value="GCD14"/>
    <property type="match status" value="1"/>
</dbReference>
<reference evidence="6" key="2">
    <citation type="journal article" date="2014" name="ISME J.">
        <title>Microbial stratification in low pH oxic and suboxic macroscopic growths along an acid mine drainage.</title>
        <authorList>
            <person name="Mendez-Garcia C."/>
            <person name="Mesa V."/>
            <person name="Sprenger R.R."/>
            <person name="Richter M."/>
            <person name="Diez M.S."/>
            <person name="Solano J."/>
            <person name="Bargiela R."/>
            <person name="Golyshina O.V."/>
            <person name="Manteca A."/>
            <person name="Ramos J.L."/>
            <person name="Gallego J.R."/>
            <person name="Llorente I."/>
            <person name="Martins Dos Santos V.A."/>
            <person name="Jensen O.N."/>
            <person name="Pelaez A.I."/>
            <person name="Sanchez J."/>
            <person name="Ferrer M."/>
        </authorList>
    </citation>
    <scope>NUCLEOTIDE SEQUENCE</scope>
</reference>
<feature type="domain" description="tRNA (adenine(58)-N(1))-methyltransferase catalytic subunit TRM61 C-terminal" evidence="5">
    <location>
        <begin position="17"/>
        <end position="172"/>
    </location>
</feature>
<dbReference type="CDD" id="cd02440">
    <property type="entry name" value="AdoMet_MTases"/>
    <property type="match status" value="1"/>
</dbReference>
<comment type="caution">
    <text evidence="6">The sequence shown here is derived from an EMBL/GenBank/DDBJ whole genome shotgun (WGS) entry which is preliminary data.</text>
</comment>
<protein>
    <submittedName>
        <fullName evidence="6">tRNA methyltransferase complex subunit</fullName>
    </submittedName>
</protein>
<dbReference type="Gene3D" id="3.40.50.150">
    <property type="entry name" value="Vaccinia Virus protein VP39"/>
    <property type="match status" value="1"/>
</dbReference>
<sequence>MVHECTFQKDYKRLKRGPQVILPKDIGFIIAYTGIGKNSFCVDAGTGSGWLAVSLARICRRVVSYDIRPEFLKIAEKNKVMEDLENLELKNQDFTKSVKERGADLVTLDMPNSEKALRNAYKVLKPEGYVVGYLPHMEQVKKFVKKLNSIGFINAMAYEIIVRDMLVREEGMRPSTKGVWHTAYLVFAEKRQ</sequence>
<dbReference type="AlphaFoldDB" id="T0ZEM7"/>
<dbReference type="GO" id="GO:0031515">
    <property type="term" value="C:tRNA (m1A) methyltransferase complex"/>
    <property type="evidence" value="ECO:0007669"/>
    <property type="project" value="InterPro"/>
</dbReference>
<reference evidence="6" key="1">
    <citation type="submission" date="2013-08" db="EMBL/GenBank/DDBJ databases">
        <authorList>
            <person name="Mendez C."/>
            <person name="Richter M."/>
            <person name="Ferrer M."/>
            <person name="Sanchez J."/>
        </authorList>
    </citation>
    <scope>NUCLEOTIDE SEQUENCE</scope>
</reference>
<dbReference type="Pfam" id="PF08704">
    <property type="entry name" value="GCD14"/>
    <property type="match status" value="1"/>
</dbReference>
<dbReference type="GO" id="GO:0030488">
    <property type="term" value="P:tRNA methylation"/>
    <property type="evidence" value="ECO:0007669"/>
    <property type="project" value="InterPro"/>
</dbReference>
<evidence type="ECO:0000256" key="2">
    <source>
        <dbReference type="ARBA" id="ARBA00022679"/>
    </source>
</evidence>
<keyword evidence="4" id="KW-0819">tRNA processing</keyword>
<evidence type="ECO:0000256" key="1">
    <source>
        <dbReference type="ARBA" id="ARBA00022603"/>
    </source>
</evidence>
<dbReference type="EMBL" id="AUZZ01007371">
    <property type="protein sequence ID" value="EQD42727.1"/>
    <property type="molecule type" value="Genomic_DNA"/>
</dbReference>
<evidence type="ECO:0000256" key="3">
    <source>
        <dbReference type="ARBA" id="ARBA00022691"/>
    </source>
</evidence>
<accession>T0ZEM7</accession>
<dbReference type="InterPro" id="IPR049470">
    <property type="entry name" value="TRM61_C"/>
</dbReference>
<dbReference type="PANTHER" id="PTHR12133">
    <property type="entry name" value="TRNA (ADENINE(58)-N(1))-METHYLTRANSFERASE"/>
    <property type="match status" value="1"/>
</dbReference>
<evidence type="ECO:0000313" key="6">
    <source>
        <dbReference type="EMBL" id="EQD42727.1"/>
    </source>
</evidence>
<dbReference type="PROSITE" id="PS51620">
    <property type="entry name" value="SAM_TRM61"/>
    <property type="match status" value="1"/>
</dbReference>
<evidence type="ECO:0000256" key="4">
    <source>
        <dbReference type="ARBA" id="ARBA00022694"/>
    </source>
</evidence>
<gene>
    <name evidence="6" type="ORF">B2A_10215</name>
</gene>
<proteinExistence type="predicted"/>
<keyword evidence="2 6" id="KW-0808">Transferase</keyword>
<dbReference type="InterPro" id="IPR014816">
    <property type="entry name" value="tRNA_MeTrfase_Gcd14"/>
</dbReference>
<name>T0ZEM7_9ZZZZ</name>
<dbReference type="PANTHER" id="PTHR12133:SF1">
    <property type="entry name" value="TRNA (ADENINE(58)-N(1))-METHYLTRANSFERASE, MITOCHONDRIAL"/>
    <property type="match status" value="1"/>
</dbReference>